<dbReference type="EMBL" id="LDSL01000064">
    <property type="protein sequence ID" value="KTT21902.1"/>
    <property type="molecule type" value="Genomic_DNA"/>
</dbReference>
<reference evidence="2 3" key="1">
    <citation type="journal article" date="2016" name="Front. Microbiol.">
        <title>Genomic Resource of Rice Seed Associated Bacteria.</title>
        <authorList>
            <person name="Midha S."/>
            <person name="Bansal K."/>
            <person name="Sharma S."/>
            <person name="Kumar N."/>
            <person name="Patil P.P."/>
            <person name="Chaudhry V."/>
            <person name="Patil P.B."/>
        </authorList>
    </citation>
    <scope>NUCLEOTIDE SEQUENCE [LARGE SCALE GENOMIC DNA]</scope>
    <source>
        <strain evidence="2 3">NS331</strain>
    </source>
</reference>
<keyword evidence="3" id="KW-1185">Reference proteome</keyword>
<dbReference type="Proteomes" id="UP000072741">
    <property type="component" value="Unassembled WGS sequence"/>
</dbReference>
<evidence type="ECO:0008006" key="4">
    <source>
        <dbReference type="Google" id="ProtNLM"/>
    </source>
</evidence>
<dbReference type="AlphaFoldDB" id="A0A147GWZ0"/>
<proteinExistence type="predicted"/>
<dbReference type="RefSeq" id="WP_058642051.1">
    <property type="nucleotide sequence ID" value="NZ_LDSL01000064.1"/>
</dbReference>
<comment type="caution">
    <text evidence="2">The sequence shown here is derived from an EMBL/GenBank/DDBJ whole genome shotgun (WGS) entry which is preliminary data.</text>
</comment>
<evidence type="ECO:0000313" key="2">
    <source>
        <dbReference type="EMBL" id="KTT21902.1"/>
    </source>
</evidence>
<keyword evidence="1" id="KW-0175">Coiled coil</keyword>
<evidence type="ECO:0000256" key="1">
    <source>
        <dbReference type="SAM" id="Coils"/>
    </source>
</evidence>
<evidence type="ECO:0000313" key="3">
    <source>
        <dbReference type="Proteomes" id="UP000072741"/>
    </source>
</evidence>
<gene>
    <name evidence="2" type="ORF">NS331_11115</name>
</gene>
<sequence>MTVDATSVSTQLPAAGAQFDRFAATTEASSRRATQAVARVNMSVTDLVRGAAGLTVVAAAVGTVTSALSELPQRGLAFTSEVEVAQLGMAGILRSMTAVNGQQTQWNDALRISGDIIGKLNDDALRTAASSQELVGVFQALLGPGLAARMTLDQVRELTVVGTNAVKSLGLSGGQVVQELRDLVQGGITASGSSLATALGLKDEDIAKAKASSEGLFAFLMSRLKGFKDSSESYGSTLKGSFEQLQEGATRLAADGMKPLTDEIKKALQGASDFLVVTNAAGQQQINPTLVAGLQHYAESAAKALSVGRDVVQQLWEHREAIGLLMAAYKAFRIGQWAAEAAAAVQAKMELSQADRLARVEAAASQAADAQAVTSSRAKVTALLAELAAKQASAEADVAAAAAQRAQLVATNEAIAISRAEVLAKMESARATMAQAQAQIQAAQAAGAQSFALAAVRDGTVALSAAQQRHAALMTELAVLGQQQARVNAQITATTVAQAAAQDAAAAAAGRLGAATGAASLASRSFGLVVGALGGPVGIAIMAVAGLAMWLYRLKSAADDAAKTGLQIQRAEKDAASGKVPEMRDVAAMEAELSRWKDRRDELIVSGKKSMTEWVNGAPVKSTVESLDAGIANLEERLGKVRAASTGAAQGQQQLTLTVEGARQAWRKANGDVKTSASIQEEYTQKLHGSQTAFQQYLAVLEKNGATESTIQEARKRQALDEAGLKAERDKALKSLSADGVSTEKRGLEAQIAAVEKGYKLKALAITDGMDEVDSLVKRDLMSDYAAVGRRRELQLLDLKNREDALLQKIALKRKEKDSEKEVASLQGELAELPAQRRNIDSKAARDQEELLVAPQIAQLKALRQTIDGVRDQATEQERANAVIGKAKTAVNDLTIAYLERQQAELEGSQGSTAYVAALEERIAAEKRLRAAVGAGEGLQLAQDWKDKQREEARKMSEDTRSMFIQGVNGLLSSDANVFESLGSSLRNTIISAVAGAFYDALLKDAVDNFTKLVSSELRKAISPGGDSSGASFGLSLLKGASSIYSSGLSGNAAAAAASSIGGSDTLGTMIGLMGLVKPSAKGNVFDGAAGLSSYVNTLVDRPTVFPFAKGGIGLMGEAGTEGIFPLRRDSQGRLGVIGMSGGQGGAPLHYAPTTHFHLDSRVDRGAAMADAQRLVKESDRRQFERLQRLRIAPE</sequence>
<accession>A0A147GWZ0</accession>
<protein>
    <recommendedName>
        <fullName evidence="4">Tail length tape measure protein</fullName>
    </recommendedName>
</protein>
<dbReference type="OrthoDB" id="8695541at2"/>
<dbReference type="PATRIC" id="fig|433924.3.peg.4236"/>
<name>A0A147GWZ0_9BURK</name>
<organism evidence="2 3">
    <name type="scientific">Pseudacidovorax intermedius</name>
    <dbReference type="NCBI Taxonomy" id="433924"/>
    <lineage>
        <taxon>Bacteria</taxon>
        <taxon>Pseudomonadati</taxon>
        <taxon>Pseudomonadota</taxon>
        <taxon>Betaproteobacteria</taxon>
        <taxon>Burkholderiales</taxon>
        <taxon>Comamonadaceae</taxon>
        <taxon>Pseudacidovorax</taxon>
    </lineage>
</organism>
<feature type="coiled-coil region" evidence="1">
    <location>
        <begin position="384"/>
        <end position="446"/>
    </location>
</feature>